<dbReference type="AlphaFoldDB" id="A8S0L9"/>
<proteinExistence type="predicted"/>
<reference evidence="1 2" key="2">
    <citation type="submission" date="2007-09" db="EMBL/GenBank/DDBJ databases">
        <title>Draft genome sequence of Clostridium bolteae (ATCC BAA-613).</title>
        <authorList>
            <person name="Sudarsanam P."/>
            <person name="Ley R."/>
            <person name="Guruge J."/>
            <person name="Turnbaugh P.J."/>
            <person name="Mahowald M."/>
            <person name="Liep D."/>
            <person name="Gordon J."/>
        </authorList>
    </citation>
    <scope>NUCLEOTIDE SEQUENCE [LARGE SCALE GENOMIC DNA]</scope>
    <source>
        <strain evidence="2">ATCC BAA-613 / DSM 15670 / CCUG 46953 / JCM 12243 / WAL 16351</strain>
    </source>
</reference>
<dbReference type="HOGENOM" id="CLU_218654_0_0_9"/>
<evidence type="ECO:0000313" key="2">
    <source>
        <dbReference type="Proteomes" id="UP000005396"/>
    </source>
</evidence>
<dbReference type="PaxDb" id="411902-CLOBOL_05711"/>
<protein>
    <submittedName>
        <fullName evidence="1">Uncharacterized protein</fullName>
    </submittedName>
</protein>
<accession>A8S0L9</accession>
<gene>
    <name evidence="1" type="ORF">CLOBOL_05711</name>
</gene>
<dbReference type="EMBL" id="ABCC02000042">
    <property type="protein sequence ID" value="EDP14104.1"/>
    <property type="molecule type" value="Genomic_DNA"/>
</dbReference>
<sequence length="42" mass="4966">MIIDDYKQLIFDLIEKSEDIDYVIAVYSFADSYPDKSKNEET</sequence>
<name>A8S0L9_ENTBW</name>
<organism evidence="1 2">
    <name type="scientific">Enterocloster bolteae (strain ATCC BAA-613 / DSM 15670 / CCUG 46953 / JCM 12243 / WAL 16351)</name>
    <name type="common">Clostridium bolteae</name>
    <dbReference type="NCBI Taxonomy" id="411902"/>
    <lineage>
        <taxon>Bacteria</taxon>
        <taxon>Bacillati</taxon>
        <taxon>Bacillota</taxon>
        <taxon>Clostridia</taxon>
        <taxon>Lachnospirales</taxon>
        <taxon>Lachnospiraceae</taxon>
        <taxon>Enterocloster</taxon>
    </lineage>
</organism>
<comment type="caution">
    <text evidence="1">The sequence shown here is derived from an EMBL/GenBank/DDBJ whole genome shotgun (WGS) entry which is preliminary data.</text>
</comment>
<dbReference type="Proteomes" id="UP000005396">
    <property type="component" value="Unassembled WGS sequence"/>
</dbReference>
<evidence type="ECO:0000313" key="1">
    <source>
        <dbReference type="EMBL" id="EDP14104.1"/>
    </source>
</evidence>
<reference evidence="1 2" key="1">
    <citation type="submission" date="2007-08" db="EMBL/GenBank/DDBJ databases">
        <authorList>
            <person name="Fulton L."/>
            <person name="Clifton S."/>
            <person name="Fulton B."/>
            <person name="Xu J."/>
            <person name="Minx P."/>
            <person name="Pepin K.H."/>
            <person name="Johnson M."/>
            <person name="Thiruvilangam P."/>
            <person name="Bhonagiri V."/>
            <person name="Nash W.E."/>
            <person name="Mardis E.R."/>
            <person name="Wilson R.K."/>
        </authorList>
    </citation>
    <scope>NUCLEOTIDE SEQUENCE [LARGE SCALE GENOMIC DNA]</scope>
    <source>
        <strain evidence="2">ATCC BAA-613 / DSM 15670 / CCUG 46953 / JCM 12243 / WAL 16351</strain>
    </source>
</reference>
<dbReference type="RefSeq" id="WP_002578630.1">
    <property type="nucleotide sequence ID" value="NZ_DS480697.1"/>
</dbReference>